<keyword evidence="2" id="KW-0808">Transferase</keyword>
<keyword evidence="2" id="KW-0012">Acyltransferase</keyword>
<name>A0AA90SMW6_9GAMM</name>
<dbReference type="PANTHER" id="PTHR36174">
    <property type="entry name" value="LIPID II:GLYCINE GLYCYLTRANSFERASE"/>
    <property type="match status" value="1"/>
</dbReference>
<dbReference type="InterPro" id="IPR016181">
    <property type="entry name" value="Acyl_CoA_acyltransferase"/>
</dbReference>
<dbReference type="SUPFAM" id="SSF55729">
    <property type="entry name" value="Acyl-CoA N-acyltransferases (Nat)"/>
    <property type="match status" value="1"/>
</dbReference>
<dbReference type="GO" id="GO:0016746">
    <property type="term" value="F:acyltransferase activity"/>
    <property type="evidence" value="ECO:0007669"/>
    <property type="project" value="UniProtKB-KW"/>
</dbReference>
<evidence type="ECO:0000259" key="1">
    <source>
        <dbReference type="Pfam" id="PF13480"/>
    </source>
</evidence>
<dbReference type="EC" id="2.3.1.-" evidence="2"/>
<dbReference type="InterPro" id="IPR050644">
    <property type="entry name" value="PG_Glycine_Bridge_Synth"/>
</dbReference>
<evidence type="ECO:0000313" key="3">
    <source>
        <dbReference type="Proteomes" id="UP001178148"/>
    </source>
</evidence>
<dbReference type="Proteomes" id="UP001178148">
    <property type="component" value="Unassembled WGS sequence"/>
</dbReference>
<dbReference type="Gene3D" id="3.40.630.30">
    <property type="match status" value="1"/>
</dbReference>
<feature type="domain" description="BioF2-like acetyltransferase" evidence="1">
    <location>
        <begin position="151"/>
        <end position="273"/>
    </location>
</feature>
<comment type="caution">
    <text evidence="2">The sequence shown here is derived from an EMBL/GenBank/DDBJ whole genome shotgun (WGS) entry which is preliminary data.</text>
</comment>
<keyword evidence="3" id="KW-1185">Reference proteome</keyword>
<accession>A0AA90SMW6</accession>
<proteinExistence type="predicted"/>
<dbReference type="Pfam" id="PF13480">
    <property type="entry name" value="Acetyltransf_6"/>
    <property type="match status" value="1"/>
</dbReference>
<organism evidence="2 3">
    <name type="scientific">Candidatus Endonucleibacter bathymodioli</name>
    <dbReference type="NCBI Taxonomy" id="539814"/>
    <lineage>
        <taxon>Bacteria</taxon>
        <taxon>Pseudomonadati</taxon>
        <taxon>Pseudomonadota</taxon>
        <taxon>Gammaproteobacteria</taxon>
        <taxon>Oceanospirillales</taxon>
        <taxon>Endozoicomonadaceae</taxon>
        <taxon>Candidatus Endonucleibacter</taxon>
    </lineage>
</organism>
<dbReference type="PANTHER" id="PTHR36174:SF1">
    <property type="entry name" value="LIPID II:GLYCINE GLYCYLTRANSFERASE"/>
    <property type="match status" value="1"/>
</dbReference>
<dbReference type="EMBL" id="JASXSV010000012">
    <property type="protein sequence ID" value="MDP0589321.1"/>
    <property type="molecule type" value="Genomic_DNA"/>
</dbReference>
<protein>
    <submittedName>
        <fullName evidence="2">GNAT family N-acetyltransferase</fullName>
        <ecNumber evidence="2">2.3.1.-</ecNumber>
    </submittedName>
</protein>
<evidence type="ECO:0000313" key="2">
    <source>
        <dbReference type="EMBL" id="MDP0589321.1"/>
    </source>
</evidence>
<reference evidence="2 3" key="1">
    <citation type="journal article" date="2023" name="bioRxiv">
        <title>An intranuclear bacterial parasite of deep-sea mussels expresses apoptosis inhibitors acquired from its host.</title>
        <authorList>
            <person name="Gonzalez Porras M.A."/>
            <person name="Assie A."/>
            <person name="Tietjen M."/>
            <person name="Violette M."/>
            <person name="Kleiner M."/>
            <person name="Gruber-Vodicka H."/>
            <person name="Dubilier N."/>
            <person name="Leisch N."/>
        </authorList>
    </citation>
    <scope>NUCLEOTIDE SEQUENCE [LARGE SCALE GENOMIC DNA]</scope>
    <source>
        <strain evidence="2">IAP13</strain>
    </source>
</reference>
<dbReference type="AlphaFoldDB" id="A0AA90SMW6"/>
<gene>
    <name evidence="2" type="ORF">QS748_09080</name>
</gene>
<dbReference type="InterPro" id="IPR038740">
    <property type="entry name" value="BioF2-like_GNAT_dom"/>
</dbReference>
<sequence>MTYKEKYREFCKKEKKIPIFSKDWWLDSVCGVDGWNVIIIEKGGNIFASMPYVLTKRLGIVSIHQPILTQTLGIYFNYPQSQKYHKKLSFEKEMIKKIIKELPKFDKFSQSFNYKQTNLLPFHWGSFNVNVNYTYVIEYMSIEALEKNIDTDVRKNRKKANNLGVEIYETGDIKKFYILNEMSFKRQNRDMPYSYELIKNLYLKCQENNAVKIFFAKDRVGTVIAGNFLVYDDDTVYYLMGGINTDKKDLGGMDIIQIESIKFALESGRTFDFEGSMIESIEKYFRRFGAIQKPYFNISKTNSKLLMIRQLFKEIIK</sequence>